<gene>
    <name evidence="2" type="ORF">JOF44_004108</name>
</gene>
<dbReference type="EMBL" id="JAGIOC010000002">
    <property type="protein sequence ID" value="MBP2411141.1"/>
    <property type="molecule type" value="Genomic_DNA"/>
</dbReference>
<sequence>MDAEKANFEITRMARLLGVTRQGYYAWQRRRQHGPGSRAQRRTVIDRKTVAASMRRQGLEGISPSMFTPVTTIQDPAARGFADHAQRRWDQGRLDAIWISDITYLRTGEGWLYLAAVRDGHSRRVLGWAMDECQDAGLVDRALRMARTLRRDVPDDLVFHADRGTQYTSKTLFETCEELGIRQSMGRTGVCWDNAMAESFWATLKTEFYDRRSWPTRAEARREVARWIEIVFNRRRLHSSLDYTSPVAFENAIDRDQAETEEHTDQAQAA</sequence>
<dbReference type="InterPro" id="IPR036397">
    <property type="entry name" value="RNaseH_sf"/>
</dbReference>
<dbReference type="SUPFAM" id="SSF53098">
    <property type="entry name" value="Ribonuclease H-like"/>
    <property type="match status" value="1"/>
</dbReference>
<dbReference type="InterPro" id="IPR012337">
    <property type="entry name" value="RNaseH-like_sf"/>
</dbReference>
<dbReference type="Pfam" id="PF13333">
    <property type="entry name" value="rve_2"/>
    <property type="match status" value="1"/>
</dbReference>
<dbReference type="PANTHER" id="PTHR46889:SF4">
    <property type="entry name" value="TRANSPOSASE INSO FOR INSERTION SEQUENCE ELEMENT IS911B-RELATED"/>
    <property type="match status" value="1"/>
</dbReference>
<dbReference type="Proteomes" id="UP000698222">
    <property type="component" value="Unassembled WGS sequence"/>
</dbReference>
<dbReference type="InterPro" id="IPR048020">
    <property type="entry name" value="Transpos_IS3"/>
</dbReference>
<evidence type="ECO:0000313" key="3">
    <source>
        <dbReference type="Proteomes" id="UP000698222"/>
    </source>
</evidence>
<feature type="domain" description="Integrase catalytic" evidence="1">
    <location>
        <begin position="88"/>
        <end position="254"/>
    </location>
</feature>
<organism evidence="2 3">
    <name type="scientific">Brachybacterium fresconis</name>
    <dbReference type="NCBI Taxonomy" id="173363"/>
    <lineage>
        <taxon>Bacteria</taxon>
        <taxon>Bacillati</taxon>
        <taxon>Actinomycetota</taxon>
        <taxon>Actinomycetes</taxon>
        <taxon>Micrococcales</taxon>
        <taxon>Dermabacteraceae</taxon>
        <taxon>Brachybacterium</taxon>
    </lineage>
</organism>
<evidence type="ECO:0000259" key="1">
    <source>
        <dbReference type="PROSITE" id="PS50994"/>
    </source>
</evidence>
<dbReference type="Gene3D" id="3.30.420.10">
    <property type="entry name" value="Ribonuclease H-like superfamily/Ribonuclease H"/>
    <property type="match status" value="1"/>
</dbReference>
<protein>
    <submittedName>
        <fullName evidence="2">Transposase InsO family protein</fullName>
    </submittedName>
</protein>
<evidence type="ECO:0000313" key="2">
    <source>
        <dbReference type="EMBL" id="MBP2411141.1"/>
    </source>
</evidence>
<dbReference type="PANTHER" id="PTHR46889">
    <property type="entry name" value="TRANSPOSASE INSF FOR INSERTION SEQUENCE IS3B-RELATED"/>
    <property type="match status" value="1"/>
</dbReference>
<dbReference type="InterPro" id="IPR001584">
    <property type="entry name" value="Integrase_cat-core"/>
</dbReference>
<keyword evidence="3" id="KW-1185">Reference proteome</keyword>
<dbReference type="Pfam" id="PF00665">
    <property type="entry name" value="rve"/>
    <property type="match status" value="1"/>
</dbReference>
<proteinExistence type="predicted"/>
<dbReference type="PROSITE" id="PS50994">
    <property type="entry name" value="INTEGRASE"/>
    <property type="match status" value="1"/>
</dbReference>
<dbReference type="NCBIfam" id="NF033516">
    <property type="entry name" value="transpos_IS3"/>
    <property type="match status" value="1"/>
</dbReference>
<dbReference type="InterPro" id="IPR050900">
    <property type="entry name" value="Transposase_IS3/IS150/IS904"/>
</dbReference>
<reference evidence="2 3" key="1">
    <citation type="submission" date="2021-03" db="EMBL/GenBank/DDBJ databases">
        <title>Sequencing the genomes of 1000 actinobacteria strains.</title>
        <authorList>
            <person name="Klenk H.-P."/>
        </authorList>
    </citation>
    <scope>NUCLEOTIDE SEQUENCE [LARGE SCALE GENOMIC DNA]</scope>
    <source>
        <strain evidence="2 3">DSM 14564</strain>
    </source>
</reference>
<accession>A0ABS4YQS3</accession>
<name>A0ABS4YQS3_9MICO</name>
<comment type="caution">
    <text evidence="2">The sequence shown here is derived from an EMBL/GenBank/DDBJ whole genome shotgun (WGS) entry which is preliminary data.</text>
</comment>